<evidence type="ECO:0000313" key="2">
    <source>
        <dbReference type="WBParaSite" id="jg15330"/>
    </source>
</evidence>
<dbReference type="AlphaFoldDB" id="A0A915D337"/>
<keyword evidence="1" id="KW-1185">Reference proteome</keyword>
<reference evidence="2" key="1">
    <citation type="submission" date="2022-11" db="UniProtKB">
        <authorList>
            <consortium name="WormBaseParasite"/>
        </authorList>
    </citation>
    <scope>IDENTIFICATION</scope>
</reference>
<evidence type="ECO:0000313" key="1">
    <source>
        <dbReference type="Proteomes" id="UP000887574"/>
    </source>
</evidence>
<accession>A0A915D337</accession>
<protein>
    <submittedName>
        <fullName evidence="2">RNase H type-1 domain-containing protein</fullName>
    </submittedName>
</protein>
<proteinExistence type="predicted"/>
<dbReference type="InterPro" id="IPR012337">
    <property type="entry name" value="RNaseH-like_sf"/>
</dbReference>
<dbReference type="SUPFAM" id="SSF53098">
    <property type="entry name" value="Ribonuclease H-like"/>
    <property type="match status" value="1"/>
</dbReference>
<dbReference type="Proteomes" id="UP000887574">
    <property type="component" value="Unplaced"/>
</dbReference>
<organism evidence="1 2">
    <name type="scientific">Ditylenchus dipsaci</name>
    <dbReference type="NCBI Taxonomy" id="166011"/>
    <lineage>
        <taxon>Eukaryota</taxon>
        <taxon>Metazoa</taxon>
        <taxon>Ecdysozoa</taxon>
        <taxon>Nematoda</taxon>
        <taxon>Chromadorea</taxon>
        <taxon>Rhabditida</taxon>
        <taxon>Tylenchina</taxon>
        <taxon>Tylenchomorpha</taxon>
        <taxon>Sphaerularioidea</taxon>
        <taxon>Anguinidae</taxon>
        <taxon>Anguininae</taxon>
        <taxon>Ditylenchus</taxon>
    </lineage>
</organism>
<dbReference type="WBParaSite" id="jg15330">
    <property type="protein sequence ID" value="jg15330"/>
    <property type="gene ID" value="jg15330"/>
</dbReference>
<sequence>MVLLGLVFGQQLVKRGKQIVVYTDYLALILALQWMPQNFLGRVLQNITGHAGYVGNLKADELARSAVADCVWKSRKLFIYIPNKNVDSQKKKEQIVNPETFVKIPISFDDILRNDKSNDFKT</sequence>
<name>A0A915D337_9BILA</name>